<name>H2C665_9CREN</name>
<dbReference type="HOGENOM" id="CLU_001681_2_0_2"/>
<dbReference type="GO" id="GO:0005506">
    <property type="term" value="F:iron ion binding"/>
    <property type="evidence" value="ECO:0007669"/>
    <property type="project" value="InterPro"/>
</dbReference>
<dbReference type="Pfam" id="PF01315">
    <property type="entry name" value="Ald_Xan_dh_C"/>
    <property type="match status" value="1"/>
</dbReference>
<dbReference type="SUPFAM" id="SSF54665">
    <property type="entry name" value="CO dehydrogenase molybdoprotein N-domain-like"/>
    <property type="match status" value="1"/>
</dbReference>
<dbReference type="AlphaFoldDB" id="H2C665"/>
<feature type="domain" description="Aldehyde oxidase/xanthine dehydrogenase a/b hammerhead" evidence="3">
    <location>
        <begin position="18"/>
        <end position="107"/>
    </location>
</feature>
<evidence type="ECO:0000256" key="2">
    <source>
        <dbReference type="ARBA" id="ARBA00023002"/>
    </source>
</evidence>
<dbReference type="Gene3D" id="3.30.365.10">
    <property type="entry name" value="Aldehyde oxidase/xanthine dehydrogenase, molybdopterin binding domain"/>
    <property type="match status" value="4"/>
</dbReference>
<sequence length="711" mass="78059">MKYIGQPVRRIEDPRLITGRGTYVDDVQLPGMLFVAFLRSKYPHARIKVKGGPQVYTGKDFNPGKDFPIPSTEVTYAGQPIAAVVAKDRYEAYDLLESVEVEYEPLSPVFDPEEALKDEVKVYSGLQSNVYSKKEFLSGEPHKVLEESQVQLEGTLYNQRVVAVPMETRGVVSFFDGQKLTVWSSTQSAHYLRRNLVKYLGLTNIRVIQPDVGGAFGSKIILQPEEYAVSFLSVKLGVPLKWIPTRSEEMMSAGHGRDKALRYKVGVKRDGTIMSLVGTIVGNIGAPYSEANEDDGGNVISAARMLPGPYRIKHAQVVAYAVNTNLTPTTSYRGAGRPEATFFIERIMDQISQELGIDPLEVRSRNLIRPEEMPYQNAFGITYDSGNYIGLIKSAEPYYQQLKAEAQKENLCLGLSMYVEITGFGPWETARVYVKYDGRVVIVTGTGPHGQGDATAFAQIASEALEVPMEKVEVKWGDTDVIEDGIGTWGSRTLTVGGSAVLLASQELRKRLTEAGAKALEADVEEVEYLEGKVVHKKTGKSLSFDEVVKNAYKFGISLDVTSVYPVRKPTTPYGIHFAVVEIDRETGMIKVRKYLAVDDVGKVINPLLAEGQIHGGVVQALGQALYEQVVIADGIMQNSSLGDYVVPTAVESPKMEWKNFQLGLSPHPLGSKGIGEAGAVVGSPTILSALQQCTKKFINRMPVSPEDLVK</sequence>
<dbReference type="InterPro" id="IPR000674">
    <property type="entry name" value="Ald_Oxase/Xan_DH_a/b"/>
</dbReference>
<evidence type="ECO:0000313" key="4">
    <source>
        <dbReference type="EMBL" id="EHP69292.1"/>
    </source>
</evidence>
<evidence type="ECO:0000256" key="1">
    <source>
        <dbReference type="ARBA" id="ARBA00022505"/>
    </source>
</evidence>
<protein>
    <submittedName>
        <fullName evidence="4">Aerobic-type carbon monoxide dehydrogenase, large subunit CoxL/CutL-like protein</fullName>
    </submittedName>
</protein>
<gene>
    <name evidence="4" type="ORF">MetMK1DRAFT_00020410</name>
</gene>
<dbReference type="PANTHER" id="PTHR11908">
    <property type="entry name" value="XANTHINE DEHYDROGENASE"/>
    <property type="match status" value="1"/>
</dbReference>
<organism evidence="4 5">
    <name type="scientific">Metallosphaera yellowstonensis MK1</name>
    <dbReference type="NCBI Taxonomy" id="671065"/>
    <lineage>
        <taxon>Archaea</taxon>
        <taxon>Thermoproteota</taxon>
        <taxon>Thermoprotei</taxon>
        <taxon>Sulfolobales</taxon>
        <taxon>Sulfolobaceae</taxon>
        <taxon>Metallosphaera</taxon>
    </lineage>
</organism>
<dbReference type="NCBIfam" id="NF041018">
    <property type="entry name" value="glyceraldDH_alpha"/>
    <property type="match status" value="1"/>
</dbReference>
<proteinExistence type="predicted"/>
<dbReference type="SMART" id="SM01008">
    <property type="entry name" value="Ald_Xan_dh_C"/>
    <property type="match status" value="1"/>
</dbReference>
<dbReference type="Pfam" id="PF02738">
    <property type="entry name" value="MoCoBD_1"/>
    <property type="match status" value="1"/>
</dbReference>
<dbReference type="InterPro" id="IPR037165">
    <property type="entry name" value="AldOxase/xan_DH_Mopterin-bd_sf"/>
</dbReference>
<keyword evidence="2" id="KW-0560">Oxidoreductase</keyword>
<reference evidence="4 5" key="1">
    <citation type="submission" date="2012-01" db="EMBL/GenBank/DDBJ databases">
        <title>Improved High-Quality Draft sequence of Metallosphaera yellowstonensis MK1.</title>
        <authorList>
            <consortium name="US DOE Joint Genome Institute"/>
            <person name="Lucas S."/>
            <person name="Han J."/>
            <person name="Cheng J.-F."/>
            <person name="Goodwin L."/>
            <person name="Pitluck S."/>
            <person name="Peters L."/>
            <person name="Teshima H."/>
            <person name="Detter J.C."/>
            <person name="Han C."/>
            <person name="Tapia R."/>
            <person name="Land M."/>
            <person name="Hauser L."/>
            <person name="Kyrpides N."/>
            <person name="Kozubal M."/>
            <person name="Macur R.E."/>
            <person name="Jay Z."/>
            <person name="Inskeep W."/>
            <person name="Woyke T."/>
        </authorList>
    </citation>
    <scope>NUCLEOTIDE SEQUENCE [LARGE SCALE GENOMIC DNA]</scope>
    <source>
        <strain evidence="4 5">MK1</strain>
    </source>
</reference>
<dbReference type="EMBL" id="JH597768">
    <property type="protein sequence ID" value="EHP69292.1"/>
    <property type="molecule type" value="Genomic_DNA"/>
</dbReference>
<dbReference type="GO" id="GO:0016491">
    <property type="term" value="F:oxidoreductase activity"/>
    <property type="evidence" value="ECO:0007669"/>
    <property type="project" value="UniProtKB-KW"/>
</dbReference>
<dbReference type="InterPro" id="IPR036856">
    <property type="entry name" value="Ald_Oxase/Xan_DH_a/b_sf"/>
</dbReference>
<dbReference type="RefSeq" id="WP_009073194.1">
    <property type="nucleotide sequence ID" value="NZ_JH597768.1"/>
</dbReference>
<dbReference type="STRING" id="671065.MetMK1DRAFT_00020410"/>
<dbReference type="InterPro" id="IPR053554">
    <property type="entry name" value="Glyceraldehyde_dh-related"/>
</dbReference>
<evidence type="ECO:0000313" key="5">
    <source>
        <dbReference type="Proteomes" id="UP000003980"/>
    </source>
</evidence>
<dbReference type="Gene3D" id="3.90.1170.50">
    <property type="entry name" value="Aldehyde oxidase/xanthine dehydrogenase, a/b hammerhead"/>
    <property type="match status" value="1"/>
</dbReference>
<keyword evidence="1" id="KW-0500">Molybdenum</keyword>
<dbReference type="InterPro" id="IPR016208">
    <property type="entry name" value="Ald_Oxase/xanthine_DH-like"/>
</dbReference>
<dbReference type="eggNOG" id="arCOG01167">
    <property type="taxonomic scope" value="Archaea"/>
</dbReference>
<dbReference type="InterPro" id="IPR046867">
    <property type="entry name" value="AldOxase/xan_DH_MoCoBD2"/>
</dbReference>
<keyword evidence="5" id="KW-1185">Reference proteome</keyword>
<dbReference type="PANTHER" id="PTHR11908:SF132">
    <property type="entry name" value="ALDEHYDE OXIDASE 1-RELATED"/>
    <property type="match status" value="1"/>
</dbReference>
<dbReference type="SUPFAM" id="SSF56003">
    <property type="entry name" value="Molybdenum cofactor-binding domain"/>
    <property type="match status" value="1"/>
</dbReference>
<dbReference type="OrthoDB" id="57164at2157"/>
<dbReference type="Proteomes" id="UP000003980">
    <property type="component" value="Unassembled WGS sequence"/>
</dbReference>
<dbReference type="InterPro" id="IPR008274">
    <property type="entry name" value="AldOxase/xan_DH_MoCoBD1"/>
</dbReference>
<dbReference type="Pfam" id="PF20256">
    <property type="entry name" value="MoCoBD_2"/>
    <property type="match status" value="1"/>
</dbReference>
<accession>H2C665</accession>
<evidence type="ECO:0000259" key="3">
    <source>
        <dbReference type="SMART" id="SM01008"/>
    </source>
</evidence>